<keyword evidence="7 8" id="KW-0807">Transducer</keyword>
<feature type="transmembrane region" description="Helical" evidence="10">
    <location>
        <begin position="109"/>
        <end position="128"/>
    </location>
</feature>
<dbReference type="GO" id="GO:0007204">
    <property type="term" value="P:positive regulation of cytosolic calcium ion concentration"/>
    <property type="evidence" value="ECO:0007669"/>
    <property type="project" value="TreeGrafter"/>
</dbReference>
<dbReference type="InterPro" id="IPR017452">
    <property type="entry name" value="GPCR_Rhodpsn_7TM"/>
</dbReference>
<keyword evidence="5 10" id="KW-0472">Membrane</keyword>
<reference evidence="12" key="2">
    <citation type="submission" date="2025-09" db="UniProtKB">
        <authorList>
            <consortium name="Ensembl"/>
        </authorList>
    </citation>
    <scope>IDENTIFICATION</scope>
</reference>
<evidence type="ECO:0000256" key="6">
    <source>
        <dbReference type="ARBA" id="ARBA00023170"/>
    </source>
</evidence>
<evidence type="ECO:0000256" key="2">
    <source>
        <dbReference type="ARBA" id="ARBA00022692"/>
    </source>
</evidence>
<dbReference type="GO" id="GO:0006955">
    <property type="term" value="P:immune response"/>
    <property type="evidence" value="ECO:0007669"/>
    <property type="project" value="TreeGrafter"/>
</dbReference>
<accession>A0A3Q3XCT2</accession>
<evidence type="ECO:0000256" key="7">
    <source>
        <dbReference type="ARBA" id="ARBA00023224"/>
    </source>
</evidence>
<dbReference type="PANTHER" id="PTHR10489">
    <property type="entry name" value="CELL ADHESION MOLECULE"/>
    <property type="match status" value="1"/>
</dbReference>
<feature type="compositionally biased region" description="Polar residues" evidence="9">
    <location>
        <begin position="340"/>
        <end position="360"/>
    </location>
</feature>
<dbReference type="GO" id="GO:0019957">
    <property type="term" value="F:C-C chemokine binding"/>
    <property type="evidence" value="ECO:0007669"/>
    <property type="project" value="TreeGrafter"/>
</dbReference>
<dbReference type="InterPro" id="IPR000276">
    <property type="entry name" value="GPCR_Rhodpsn"/>
</dbReference>
<dbReference type="GO" id="GO:0060326">
    <property type="term" value="P:cell chemotaxis"/>
    <property type="evidence" value="ECO:0007669"/>
    <property type="project" value="TreeGrafter"/>
</dbReference>
<feature type="region of interest" description="Disordered" evidence="9">
    <location>
        <begin position="333"/>
        <end position="360"/>
    </location>
</feature>
<keyword evidence="2 8" id="KW-0812">Transmembrane</keyword>
<dbReference type="Pfam" id="PF00001">
    <property type="entry name" value="7tm_1"/>
    <property type="match status" value="1"/>
</dbReference>
<dbReference type="OMA" id="CIHACLR"/>
<dbReference type="InterPro" id="IPR050119">
    <property type="entry name" value="CCR1-9-like"/>
</dbReference>
<comment type="similarity">
    <text evidence="8">Belongs to the G-protein coupled receptor 1 family.</text>
</comment>
<dbReference type="AlphaFoldDB" id="A0A3Q3XCT2"/>
<dbReference type="GO" id="GO:0016493">
    <property type="term" value="F:C-C chemokine receptor activity"/>
    <property type="evidence" value="ECO:0007669"/>
    <property type="project" value="TreeGrafter"/>
</dbReference>
<dbReference type="Ensembl" id="ENSMMOT00000020631.1">
    <property type="protein sequence ID" value="ENSMMOP00000020296.1"/>
    <property type="gene ID" value="ENSMMOG00000015419.1"/>
</dbReference>
<evidence type="ECO:0000256" key="10">
    <source>
        <dbReference type="SAM" id="Phobius"/>
    </source>
</evidence>
<evidence type="ECO:0000256" key="3">
    <source>
        <dbReference type="ARBA" id="ARBA00022989"/>
    </source>
</evidence>
<dbReference type="PANTHER" id="PTHR10489:SF671">
    <property type="entry name" value="C-X-C CHEMOKINE RECEPTOR TYPE 3"/>
    <property type="match status" value="1"/>
</dbReference>
<feature type="transmembrane region" description="Helical" evidence="10">
    <location>
        <begin position="203"/>
        <end position="226"/>
    </location>
</feature>
<evidence type="ECO:0000313" key="13">
    <source>
        <dbReference type="Proteomes" id="UP000261620"/>
    </source>
</evidence>
<evidence type="ECO:0000313" key="12">
    <source>
        <dbReference type="Ensembl" id="ENSMMOP00000020296.1"/>
    </source>
</evidence>
<feature type="domain" description="G-protein coupled receptors family 1 profile" evidence="11">
    <location>
        <begin position="51"/>
        <end position="302"/>
    </location>
</feature>
<dbReference type="PRINTS" id="PR00237">
    <property type="entry name" value="GPCRRHODOPSN"/>
</dbReference>
<feature type="transmembrane region" description="Helical" evidence="10">
    <location>
        <begin position="72"/>
        <end position="89"/>
    </location>
</feature>
<reference evidence="12" key="1">
    <citation type="submission" date="2025-08" db="UniProtKB">
        <authorList>
            <consortium name="Ensembl"/>
        </authorList>
    </citation>
    <scope>IDENTIFICATION</scope>
</reference>
<organism evidence="12 13">
    <name type="scientific">Mola mola</name>
    <name type="common">Ocean sunfish</name>
    <name type="synonym">Tetraodon mola</name>
    <dbReference type="NCBI Taxonomy" id="94237"/>
    <lineage>
        <taxon>Eukaryota</taxon>
        <taxon>Metazoa</taxon>
        <taxon>Chordata</taxon>
        <taxon>Craniata</taxon>
        <taxon>Vertebrata</taxon>
        <taxon>Euteleostomi</taxon>
        <taxon>Actinopterygii</taxon>
        <taxon>Neopterygii</taxon>
        <taxon>Teleostei</taxon>
        <taxon>Neoteleostei</taxon>
        <taxon>Acanthomorphata</taxon>
        <taxon>Eupercaria</taxon>
        <taxon>Tetraodontiformes</taxon>
        <taxon>Molidae</taxon>
        <taxon>Mola</taxon>
    </lineage>
</organism>
<keyword evidence="6 8" id="KW-0675">Receptor</keyword>
<proteinExistence type="inferred from homology"/>
<feature type="transmembrane region" description="Helical" evidence="10">
    <location>
        <begin position="233"/>
        <end position="251"/>
    </location>
</feature>
<feature type="transmembrane region" description="Helical" evidence="10">
    <location>
        <begin position="282"/>
        <end position="303"/>
    </location>
</feature>
<dbReference type="Proteomes" id="UP000261620">
    <property type="component" value="Unplaced"/>
</dbReference>
<evidence type="ECO:0000256" key="5">
    <source>
        <dbReference type="ARBA" id="ARBA00023136"/>
    </source>
</evidence>
<protein>
    <recommendedName>
        <fullName evidence="11">G-protein coupled receptors family 1 profile domain-containing protein</fullName>
    </recommendedName>
</protein>
<evidence type="ECO:0000256" key="9">
    <source>
        <dbReference type="SAM" id="MobiDB-lite"/>
    </source>
</evidence>
<dbReference type="PROSITE" id="PS00237">
    <property type="entry name" value="G_PROTEIN_RECEP_F1_1"/>
    <property type="match status" value="1"/>
</dbReference>
<dbReference type="STRING" id="94237.ENSMMOP00000020296"/>
<comment type="subcellular location">
    <subcellularLocation>
        <location evidence="1">Membrane</location>
    </subcellularLocation>
</comment>
<dbReference type="PROSITE" id="PS50262">
    <property type="entry name" value="G_PROTEIN_RECEP_F1_2"/>
    <property type="match status" value="1"/>
</dbReference>
<keyword evidence="13" id="KW-1185">Reference proteome</keyword>
<dbReference type="Gene3D" id="1.20.1070.10">
    <property type="entry name" value="Rhodopsin 7-helix transmembrane proteins"/>
    <property type="match status" value="1"/>
</dbReference>
<keyword evidence="4 8" id="KW-0297">G-protein coupled receptor</keyword>
<keyword evidence="3 10" id="KW-1133">Transmembrane helix</keyword>
<sequence length="360" mass="40657">MDVVLDGIFHQNGTYDYDETYEYKDDPVPEHSSGVWILVLYSAVLLVGLLGNGLLLAVLALKRRSWTISDTFVLYLSVADVPLLVMLPFRAAQATQNCEWCFKEVLCKISGAVFNISFYFGIFLLVCITLDRYLSIIRATQFYSLRKPWLAHICCLLLWLSSLILAIPDWIFMVAWKDPAREKTLCVHKYSQSTTDWLLVSRLLHHILGFLLPAASLIFCCSSIMLQLQCIKSIRVILSLVVLFFLCWLPYNITLVVDTVGRSRSKELNDGLSGNPEGSLKTALMVSSTLGCIHACLRPLLYLGLCANFRKRAVAMLRCATVESESSLWEFGMGEEAPTDPSQELEQMTSVNHQMQSTQW</sequence>
<dbReference type="GO" id="GO:0009897">
    <property type="term" value="C:external side of plasma membrane"/>
    <property type="evidence" value="ECO:0007669"/>
    <property type="project" value="TreeGrafter"/>
</dbReference>
<feature type="transmembrane region" description="Helical" evidence="10">
    <location>
        <begin position="35"/>
        <end position="60"/>
    </location>
</feature>
<name>A0A3Q3XCT2_MOLML</name>
<evidence type="ECO:0000256" key="8">
    <source>
        <dbReference type="RuleBase" id="RU000688"/>
    </source>
</evidence>
<evidence type="ECO:0000256" key="4">
    <source>
        <dbReference type="ARBA" id="ARBA00023040"/>
    </source>
</evidence>
<evidence type="ECO:0000256" key="1">
    <source>
        <dbReference type="ARBA" id="ARBA00004370"/>
    </source>
</evidence>
<evidence type="ECO:0000259" key="11">
    <source>
        <dbReference type="PROSITE" id="PS50262"/>
    </source>
</evidence>
<feature type="transmembrane region" description="Helical" evidence="10">
    <location>
        <begin position="149"/>
        <end position="173"/>
    </location>
</feature>
<dbReference type="SUPFAM" id="SSF81321">
    <property type="entry name" value="Family A G protein-coupled receptor-like"/>
    <property type="match status" value="1"/>
</dbReference>
<dbReference type="GO" id="GO:0019722">
    <property type="term" value="P:calcium-mediated signaling"/>
    <property type="evidence" value="ECO:0007669"/>
    <property type="project" value="TreeGrafter"/>
</dbReference>